<keyword evidence="1" id="KW-0472">Membrane</keyword>
<feature type="transmembrane region" description="Helical" evidence="1">
    <location>
        <begin position="429"/>
        <end position="449"/>
    </location>
</feature>
<dbReference type="GO" id="GO:0020037">
    <property type="term" value="F:heme binding"/>
    <property type="evidence" value="ECO:0007669"/>
    <property type="project" value="InterPro"/>
</dbReference>
<name>A0A4R6YMM1_9GAMM</name>
<dbReference type="EMBL" id="SNZH01000020">
    <property type="protein sequence ID" value="TDR38530.1"/>
    <property type="molecule type" value="Genomic_DNA"/>
</dbReference>
<dbReference type="SUPFAM" id="SSF81442">
    <property type="entry name" value="Cytochrome c oxidase subunit I-like"/>
    <property type="match status" value="1"/>
</dbReference>
<dbReference type="GO" id="GO:0004129">
    <property type="term" value="F:cytochrome-c oxidase activity"/>
    <property type="evidence" value="ECO:0007669"/>
    <property type="project" value="InterPro"/>
</dbReference>
<feature type="transmembrane region" description="Helical" evidence="1">
    <location>
        <begin position="681"/>
        <end position="701"/>
    </location>
</feature>
<protein>
    <submittedName>
        <fullName evidence="3">Nitric oxide reductase NorZ apoprotein</fullName>
    </submittedName>
</protein>
<evidence type="ECO:0000313" key="3">
    <source>
        <dbReference type="EMBL" id="TDR38530.1"/>
    </source>
</evidence>
<feature type="transmembrane region" description="Helical" evidence="1">
    <location>
        <begin position="646"/>
        <end position="669"/>
    </location>
</feature>
<gene>
    <name evidence="3" type="ORF">DFR29_12031</name>
</gene>
<feature type="transmembrane region" description="Helical" evidence="1">
    <location>
        <begin position="495"/>
        <end position="521"/>
    </location>
</feature>
<feature type="transmembrane region" description="Helical" evidence="1">
    <location>
        <begin position="740"/>
        <end position="758"/>
    </location>
</feature>
<keyword evidence="1" id="KW-1133">Transmembrane helix</keyword>
<organism evidence="3 4">
    <name type="scientific">Tahibacter aquaticus</name>
    <dbReference type="NCBI Taxonomy" id="520092"/>
    <lineage>
        <taxon>Bacteria</taxon>
        <taxon>Pseudomonadati</taxon>
        <taxon>Pseudomonadota</taxon>
        <taxon>Gammaproteobacteria</taxon>
        <taxon>Lysobacterales</taxon>
        <taxon>Rhodanobacteraceae</taxon>
        <taxon>Tahibacter</taxon>
    </lineage>
</organism>
<feature type="transmembrane region" description="Helical" evidence="1">
    <location>
        <begin position="381"/>
        <end position="402"/>
    </location>
</feature>
<dbReference type="InterPro" id="IPR054309">
    <property type="entry name" value="NorB_cytochrome_c-like"/>
</dbReference>
<feature type="transmembrane region" description="Helical" evidence="1">
    <location>
        <begin position="603"/>
        <end position="626"/>
    </location>
</feature>
<feature type="transmembrane region" description="Helical" evidence="1">
    <location>
        <begin position="533"/>
        <end position="556"/>
    </location>
</feature>
<feature type="domain" description="Nitric oxide reductase subunit B cytochrome c-like" evidence="2">
    <location>
        <begin position="37"/>
        <end position="231"/>
    </location>
</feature>
<dbReference type="GO" id="GO:0016020">
    <property type="term" value="C:membrane"/>
    <property type="evidence" value="ECO:0007669"/>
    <property type="project" value="InterPro"/>
</dbReference>
<dbReference type="InterPro" id="IPR036927">
    <property type="entry name" value="Cyt_c_oxase-like_su1_sf"/>
</dbReference>
<accession>A0A4R6YMM1</accession>
<dbReference type="InterPro" id="IPR000883">
    <property type="entry name" value="Cyt_C_Oxase_1"/>
</dbReference>
<sequence>MSNTRKLWLGLATLLIASFAVLLWAGGEIFRAAPPMPEQVVSSDGRVIYSRQDIETGRQVWQSIGGMQLGSIWGHGGYVAPDWSADWLHREAMTLLDRWARDEGAATYAELGEEKQATLKGRLRKQMRTNTYDPTSKTITVSTERAEAMANVAAHYVSLFGNDPATAELREAYAMRNNTVDTLEHRRALTGFFWWTAWAAGTERPGTEGHTFAPERGGVTPKLVTYTNNWPAEPLIDNTPPPALWVWSAFSVLFLLAGIAALGWHHAVTHARGEEAHVLPATDPFAALRLTPSMRATAKFFWLVLVLFLVQIGLGAITAHYQVEGQQAYGFALSEYLPYSLSRTWHTQLSVLWIAVAWLGTGLYIAPALSGHEPKFQRFGVNFLFVSLLIIVVGSFTGQWFAVMQKLGLKHNFWFGHQGWEYADMGRFWQIYLFIGLLLWLSLVGRALWPVLRGPTTDTKSIVGLMFLSTVCIGLFFASALMWGEHTHISEVEYWRWWLVHLWVEGFFEVFATAVMALIFTRLGLVKASSATVAVLFATIIFMSGGVLGTLHHLYFVGTPTAVVALGASFSALEVVPLAYIGFEAYHTWKLGRATPWMQRYRWPILFFISVSFWNLVGAGLFGFLINPPLSLYYMQGLNLTPLHGHTALFGVYGMLGIALVLFCMRGLRGQMRWDTRALKLAFWALNIGLALMALLTLLPIGTMQLLAAIEHGYAYARSAEFMQRPIIDLLVWMRVPGDTIFSIGAVALAWFVFRLWVAPRQVALPDAETDQA</sequence>
<feature type="transmembrane region" description="Helical" evidence="1">
    <location>
        <begin position="350"/>
        <end position="369"/>
    </location>
</feature>
<comment type="caution">
    <text evidence="3">The sequence shown here is derived from an EMBL/GenBank/DDBJ whole genome shotgun (WGS) entry which is preliminary data.</text>
</comment>
<dbReference type="Pfam" id="PF00115">
    <property type="entry name" value="COX1"/>
    <property type="match status" value="1"/>
</dbReference>
<feature type="transmembrane region" description="Helical" evidence="1">
    <location>
        <begin position="461"/>
        <end position="483"/>
    </location>
</feature>
<dbReference type="Proteomes" id="UP000295293">
    <property type="component" value="Unassembled WGS sequence"/>
</dbReference>
<reference evidence="3 4" key="1">
    <citation type="submission" date="2019-03" db="EMBL/GenBank/DDBJ databases">
        <title>Genomic Encyclopedia of Type Strains, Phase IV (KMG-IV): sequencing the most valuable type-strain genomes for metagenomic binning, comparative biology and taxonomic classification.</title>
        <authorList>
            <person name="Goeker M."/>
        </authorList>
    </citation>
    <scope>NUCLEOTIDE SEQUENCE [LARGE SCALE GENOMIC DNA]</scope>
    <source>
        <strain evidence="3 4">DSM 21667</strain>
    </source>
</reference>
<dbReference type="OrthoDB" id="9767153at2"/>
<dbReference type="AlphaFoldDB" id="A0A4R6YMM1"/>
<dbReference type="Gene3D" id="1.20.210.10">
    <property type="entry name" value="Cytochrome c oxidase-like, subunit I domain"/>
    <property type="match status" value="1"/>
</dbReference>
<dbReference type="PANTHER" id="PTHR10422:SF38">
    <property type="entry name" value="CYTOCHROME B SUBUNIT OF NITRIC OXIDE REDUCTASE"/>
    <property type="match status" value="1"/>
</dbReference>
<evidence type="ECO:0000313" key="4">
    <source>
        <dbReference type="Proteomes" id="UP000295293"/>
    </source>
</evidence>
<proteinExistence type="predicted"/>
<evidence type="ECO:0000256" key="1">
    <source>
        <dbReference type="SAM" id="Phobius"/>
    </source>
</evidence>
<feature type="transmembrane region" description="Helical" evidence="1">
    <location>
        <begin position="244"/>
        <end position="264"/>
    </location>
</feature>
<dbReference type="PANTHER" id="PTHR10422">
    <property type="entry name" value="CYTOCHROME C OXIDASE SUBUNIT 1"/>
    <property type="match status" value="1"/>
</dbReference>
<dbReference type="RefSeq" id="WP_133821348.1">
    <property type="nucleotide sequence ID" value="NZ_SNZH01000020.1"/>
</dbReference>
<dbReference type="Pfam" id="PF22085">
    <property type="entry name" value="NorB_cytochrome_c-like"/>
    <property type="match status" value="1"/>
</dbReference>
<keyword evidence="1" id="KW-0812">Transmembrane</keyword>
<feature type="transmembrane region" description="Helical" evidence="1">
    <location>
        <begin position="562"/>
        <end position="583"/>
    </location>
</feature>
<keyword evidence="4" id="KW-1185">Reference proteome</keyword>
<feature type="transmembrane region" description="Helical" evidence="1">
    <location>
        <begin position="300"/>
        <end position="321"/>
    </location>
</feature>
<dbReference type="GO" id="GO:0009060">
    <property type="term" value="P:aerobic respiration"/>
    <property type="evidence" value="ECO:0007669"/>
    <property type="project" value="InterPro"/>
</dbReference>
<evidence type="ECO:0000259" key="2">
    <source>
        <dbReference type="Pfam" id="PF22085"/>
    </source>
</evidence>